<dbReference type="InterPro" id="IPR058240">
    <property type="entry name" value="rSAM_sf"/>
</dbReference>
<keyword evidence="3" id="KW-0408">Iron</keyword>
<dbReference type="GO" id="GO:0051536">
    <property type="term" value="F:iron-sulfur cluster binding"/>
    <property type="evidence" value="ECO:0007669"/>
    <property type="project" value="UniProtKB-KW"/>
</dbReference>
<accession>A0A8K0EUT1</accession>
<dbReference type="Proteomes" id="UP000838412">
    <property type="component" value="Chromosome 4"/>
</dbReference>
<organism evidence="7 8">
    <name type="scientific">Branchiostoma lanceolatum</name>
    <name type="common">Common lancelet</name>
    <name type="synonym">Amphioxus lanceolatum</name>
    <dbReference type="NCBI Taxonomy" id="7740"/>
    <lineage>
        <taxon>Eukaryota</taxon>
        <taxon>Metazoa</taxon>
        <taxon>Chordata</taxon>
        <taxon>Cephalochordata</taxon>
        <taxon>Leptocardii</taxon>
        <taxon>Amphioxiformes</taxon>
        <taxon>Branchiostomatidae</taxon>
        <taxon>Branchiostoma</taxon>
    </lineage>
</organism>
<keyword evidence="4" id="KW-0411">Iron-sulfur</keyword>
<dbReference type="Pfam" id="PF12345">
    <property type="entry name" value="DUF3641"/>
    <property type="match status" value="1"/>
</dbReference>
<protein>
    <submittedName>
        <fullName evidence="7">Hypp2721 protein</fullName>
    </submittedName>
</protein>
<dbReference type="InterPro" id="IPR026351">
    <property type="entry name" value="rSAM_ArsS-like"/>
</dbReference>
<sequence length="470" mass="53236">MCSLLLSAPCLPRRLAPVIGTVLRSSSSRKQPVDLPDFNTDVDVHTHRLKRPERPPPSPARRWAGLEGLRERTEGSLIPDTLQEMEKDEQFKITAENLRRLGQVKLTREERKKRQRALRKLGIPNFREFLLKNLKENPQEGLEDKHQSLKKQPIEIIQLNIGLYCNQACNHCHVESSPKRMEMMTREVVDKCLEILDRSPSVHTLDITGGAPELNPQFRYLAAGGAALGKKVLDRCNLTVLLEPGQEDLPDFLTQHGVSVVASLPCYSAKNVNMQRGKGVFDKSIQALLMLNERGYGRSGTGLELDLVYNPLGGFLPPPQRELEDKYRQELWDTFGIEFNNLYTVTNMPIKRFADFLYRRNELQDYMNLLVRNFNPMSVKGLMCRNLLSVNWDGRVYDCDFNQQLDLAIPRTRLGLSAKQSAKEGPSTVHPDLKSRGLSVWDFASTDDFLGSRVVTDNHCYGCTAGMGSS</sequence>
<dbReference type="Gene3D" id="3.20.20.70">
    <property type="entry name" value="Aldolase class I"/>
    <property type="match status" value="1"/>
</dbReference>
<dbReference type="SUPFAM" id="SSF102114">
    <property type="entry name" value="Radical SAM enzymes"/>
    <property type="match status" value="1"/>
</dbReference>
<dbReference type="SFLD" id="SFLDS00029">
    <property type="entry name" value="Radical_SAM"/>
    <property type="match status" value="1"/>
</dbReference>
<dbReference type="PANTHER" id="PTHR43728:SF1">
    <property type="entry name" value="FE-S OXIDOREDUCTASE"/>
    <property type="match status" value="1"/>
</dbReference>
<proteinExistence type="predicted"/>
<evidence type="ECO:0000256" key="1">
    <source>
        <dbReference type="ARBA" id="ARBA00022691"/>
    </source>
</evidence>
<evidence type="ECO:0000259" key="5">
    <source>
        <dbReference type="Pfam" id="PF04055"/>
    </source>
</evidence>
<feature type="domain" description="Arsenosugar biosynthesis radical SAM protein ArsS-like C-terminal" evidence="6">
    <location>
        <begin position="316"/>
        <end position="470"/>
    </location>
</feature>
<evidence type="ECO:0000313" key="7">
    <source>
        <dbReference type="EMBL" id="CAH1263506.1"/>
    </source>
</evidence>
<feature type="domain" description="Radical SAM core" evidence="5">
    <location>
        <begin position="160"/>
        <end position="298"/>
    </location>
</feature>
<evidence type="ECO:0000256" key="2">
    <source>
        <dbReference type="ARBA" id="ARBA00022723"/>
    </source>
</evidence>
<dbReference type="GO" id="GO:0003824">
    <property type="term" value="F:catalytic activity"/>
    <property type="evidence" value="ECO:0007669"/>
    <property type="project" value="InterPro"/>
</dbReference>
<evidence type="ECO:0000313" key="8">
    <source>
        <dbReference type="Proteomes" id="UP000838412"/>
    </source>
</evidence>
<name>A0A8K0EUT1_BRALA</name>
<evidence type="ECO:0000259" key="6">
    <source>
        <dbReference type="Pfam" id="PF12345"/>
    </source>
</evidence>
<gene>
    <name evidence="7" type="primary">Hypp2721</name>
    <name evidence="7" type="ORF">BLAG_LOCUS18187</name>
</gene>
<keyword evidence="8" id="KW-1185">Reference proteome</keyword>
<dbReference type="CDD" id="cd01335">
    <property type="entry name" value="Radical_SAM"/>
    <property type="match status" value="1"/>
</dbReference>
<dbReference type="Pfam" id="PF04055">
    <property type="entry name" value="Radical_SAM"/>
    <property type="match status" value="1"/>
</dbReference>
<dbReference type="GO" id="GO:0046872">
    <property type="term" value="F:metal ion binding"/>
    <property type="evidence" value="ECO:0007669"/>
    <property type="project" value="UniProtKB-KW"/>
</dbReference>
<dbReference type="NCBIfam" id="TIGR04167">
    <property type="entry name" value="rSAM_SeCys"/>
    <property type="match status" value="1"/>
</dbReference>
<dbReference type="InterPro" id="IPR024521">
    <property type="entry name" value="ArsS-like_C"/>
</dbReference>
<keyword evidence="1" id="KW-0949">S-adenosyl-L-methionine</keyword>
<keyword evidence="2" id="KW-0479">Metal-binding</keyword>
<dbReference type="AlphaFoldDB" id="A0A8K0EUT1"/>
<evidence type="ECO:0000256" key="3">
    <source>
        <dbReference type="ARBA" id="ARBA00023004"/>
    </source>
</evidence>
<dbReference type="OrthoDB" id="418407at2759"/>
<dbReference type="InterPro" id="IPR013785">
    <property type="entry name" value="Aldolase_TIM"/>
</dbReference>
<dbReference type="PANTHER" id="PTHR43728">
    <property type="entry name" value="SLR0304 PROTEIN"/>
    <property type="match status" value="1"/>
</dbReference>
<dbReference type="InterPro" id="IPR007197">
    <property type="entry name" value="rSAM"/>
</dbReference>
<reference evidence="7" key="1">
    <citation type="submission" date="2022-01" db="EMBL/GenBank/DDBJ databases">
        <authorList>
            <person name="Braso-Vives M."/>
        </authorList>
    </citation>
    <scope>NUCLEOTIDE SEQUENCE</scope>
</reference>
<dbReference type="EMBL" id="OV696689">
    <property type="protein sequence ID" value="CAH1263506.1"/>
    <property type="molecule type" value="Genomic_DNA"/>
</dbReference>
<evidence type="ECO:0000256" key="4">
    <source>
        <dbReference type="ARBA" id="ARBA00023014"/>
    </source>
</evidence>